<proteinExistence type="predicted"/>
<evidence type="ECO:0000259" key="1">
    <source>
        <dbReference type="Pfam" id="PF10102"/>
    </source>
</evidence>
<feature type="non-terminal residue" evidence="2">
    <location>
        <position position="105"/>
    </location>
</feature>
<evidence type="ECO:0000313" key="2">
    <source>
        <dbReference type="EMBL" id="GAI93665.1"/>
    </source>
</evidence>
<dbReference type="InterPro" id="IPR018765">
    <property type="entry name" value="DUF2341"/>
</dbReference>
<reference evidence="2" key="1">
    <citation type="journal article" date="2014" name="Front. Microbiol.">
        <title>High frequency of phylogenetically diverse reductive dehalogenase-homologous genes in deep subseafloor sedimentary metagenomes.</title>
        <authorList>
            <person name="Kawai M."/>
            <person name="Futagami T."/>
            <person name="Toyoda A."/>
            <person name="Takaki Y."/>
            <person name="Nishi S."/>
            <person name="Hori S."/>
            <person name="Arai W."/>
            <person name="Tsubouchi T."/>
            <person name="Morono Y."/>
            <person name="Uchiyama I."/>
            <person name="Ito T."/>
            <person name="Fujiyama A."/>
            <person name="Inagaki F."/>
            <person name="Takami H."/>
        </authorList>
    </citation>
    <scope>NUCLEOTIDE SEQUENCE</scope>
    <source>
        <strain evidence="2">Expedition CK06-06</strain>
    </source>
</reference>
<gene>
    <name evidence="2" type="ORF">S12H4_38618</name>
</gene>
<protein>
    <recommendedName>
        <fullName evidence="1">DUF2341 domain-containing protein</fullName>
    </recommendedName>
</protein>
<organism evidence="2">
    <name type="scientific">marine sediment metagenome</name>
    <dbReference type="NCBI Taxonomy" id="412755"/>
    <lineage>
        <taxon>unclassified sequences</taxon>
        <taxon>metagenomes</taxon>
        <taxon>ecological metagenomes</taxon>
    </lineage>
</organism>
<dbReference type="EMBL" id="BARW01023262">
    <property type="protein sequence ID" value="GAI93665.1"/>
    <property type="molecule type" value="Genomic_DNA"/>
</dbReference>
<dbReference type="AlphaFoldDB" id="X1U1G0"/>
<accession>X1U1G0</accession>
<feature type="domain" description="DUF2341" evidence="1">
    <location>
        <begin position="59"/>
        <end position="105"/>
    </location>
</feature>
<name>X1U1G0_9ZZZZ</name>
<dbReference type="Pfam" id="PF10102">
    <property type="entry name" value="DUF2341"/>
    <property type="match status" value="1"/>
</dbReference>
<comment type="caution">
    <text evidence="2">The sequence shown here is derived from an EMBL/GenBank/DDBJ whole genome shotgun (WGS) entry which is preliminary data.</text>
</comment>
<sequence length="105" mass="11788">MAWLSGWDKRVKLTIDQGDIDDALANFPILIHLGTSVGRNSDDVSFVFDELESDANRKKIAVTTSDGETQCYVEIEKWDDASEQAWLWVKAPSVASDADTDLYLY</sequence>